<organism evidence="3 4">
    <name type="scientific">Shewanella salipaludis</name>
    <dbReference type="NCBI Taxonomy" id="2723052"/>
    <lineage>
        <taxon>Bacteria</taxon>
        <taxon>Pseudomonadati</taxon>
        <taxon>Pseudomonadota</taxon>
        <taxon>Gammaproteobacteria</taxon>
        <taxon>Alteromonadales</taxon>
        <taxon>Shewanellaceae</taxon>
        <taxon>Shewanella</taxon>
    </lineage>
</organism>
<dbReference type="InterPro" id="IPR018946">
    <property type="entry name" value="PhoD-like_MPP"/>
</dbReference>
<dbReference type="PROSITE" id="PS51318">
    <property type="entry name" value="TAT"/>
    <property type="match status" value="1"/>
</dbReference>
<dbReference type="SUPFAM" id="SSF56300">
    <property type="entry name" value="Metallo-dependent phosphatases"/>
    <property type="match status" value="1"/>
</dbReference>
<reference evidence="3" key="1">
    <citation type="submission" date="2020-04" db="EMBL/GenBank/DDBJ databases">
        <title>Description of Shewanella salipaludis sp. nov., isolated from a salt marsh.</title>
        <authorList>
            <person name="Park S."/>
            <person name="Yoon J.-H."/>
        </authorList>
    </citation>
    <scope>NUCLEOTIDE SEQUENCE</scope>
    <source>
        <strain evidence="3">SHSM-M6</strain>
    </source>
</reference>
<feature type="domain" description="PhoD-like phosphatase metallophosphatase" evidence="1">
    <location>
        <begin position="145"/>
        <end position="554"/>
    </location>
</feature>
<accession>A0A972FU96</accession>
<evidence type="ECO:0000313" key="3">
    <source>
        <dbReference type="EMBL" id="NMH65404.1"/>
    </source>
</evidence>
<dbReference type="InterPro" id="IPR029052">
    <property type="entry name" value="Metallo-depent_PP-like"/>
</dbReference>
<comment type="caution">
    <text evidence="3">The sequence shown here is derived from an EMBL/GenBank/DDBJ whole genome shotgun (WGS) entry which is preliminary data.</text>
</comment>
<dbReference type="Gene3D" id="3.60.21.70">
    <property type="entry name" value="PhoD-like phosphatase"/>
    <property type="match status" value="1"/>
</dbReference>
<dbReference type="RefSeq" id="WP_169564105.1">
    <property type="nucleotide sequence ID" value="NZ_JAAXYH010000005.1"/>
</dbReference>
<dbReference type="InterPro" id="IPR038607">
    <property type="entry name" value="PhoD-like_sf"/>
</dbReference>
<name>A0A972FU96_9GAMM</name>
<dbReference type="InterPro" id="IPR052900">
    <property type="entry name" value="Phospholipid_Metab_Enz"/>
</dbReference>
<proteinExistence type="predicted"/>
<dbReference type="CDD" id="cd07389">
    <property type="entry name" value="MPP_PhoD"/>
    <property type="match status" value="1"/>
</dbReference>
<protein>
    <submittedName>
        <fullName evidence="3">Alkaline phosphatase D family protein</fullName>
    </submittedName>
</protein>
<evidence type="ECO:0000259" key="1">
    <source>
        <dbReference type="Pfam" id="PF09423"/>
    </source>
</evidence>
<dbReference type="Pfam" id="PF09423">
    <property type="entry name" value="PhoD"/>
    <property type="match status" value="1"/>
</dbReference>
<dbReference type="PANTHER" id="PTHR43606:SF2">
    <property type="entry name" value="ALKALINE PHOSPHATASE FAMILY PROTEIN (AFU_ORTHOLOGUE AFUA_5G03860)"/>
    <property type="match status" value="1"/>
</dbReference>
<sequence>MKRSISRRDFLAMSAKGVGAAVISYGLMGCSSGDDDSQLQAQFLHGIASGDPAQDGIILWTRVTPEAEGEVKVAWQLALDADFTQLVNTGDTRTNAERDYTVKVDAMGLDSGTAYYYRFMVGDTQSAVGRCRTLPQGAVSSLKIAVMSCANYPAGYFNVYALAAEQEDLDLVVHLGDYIYEYARGEYASEHAAELGREVLPATELFSLSDYRTRYGQYHGDASLQKLHAKVPFITVWDDHEVANDTWRDGAENHNEGEGDFDARKEAAMQAYFEWLPIRPWREGNHEEIYRSFSYGDLVDLHMLDTRVLARDKQLQYADYMDPATGAFAGEQFMADVTDTQRSMLGQTQLLWLQSKLLTSNAKWQVLGQQILMGKMLLPAAIATQQLSIPQFAQLAALAKLAARAQAGDPSLTAEELMYLEANQAMLTPEALAMLRLPSIPYNLDAWDGYAYEREVILATAKSKQHNLVVLAGDTHNAWASELKDVEGDKVGVEFATSSVSSPGLEYYLSLPAEQIPATEAAIVELVEDLKYANLMDRGFMTLSFSHEEVRCDWHYVDSILTRDFAENSARGYSAKAVAGTVGITAV</sequence>
<evidence type="ECO:0000313" key="4">
    <source>
        <dbReference type="Proteomes" id="UP000737113"/>
    </source>
</evidence>
<dbReference type="Gene3D" id="2.60.40.380">
    <property type="entry name" value="Purple acid phosphatase-like, N-terminal"/>
    <property type="match status" value="1"/>
</dbReference>
<dbReference type="PANTHER" id="PTHR43606">
    <property type="entry name" value="PHOSPHATASE, PUTATIVE (AFU_ORTHOLOGUE AFUA_6G08710)-RELATED"/>
    <property type="match status" value="1"/>
</dbReference>
<dbReference type="EMBL" id="JAAXYH010000005">
    <property type="protein sequence ID" value="NMH65404.1"/>
    <property type="molecule type" value="Genomic_DNA"/>
</dbReference>
<dbReference type="Proteomes" id="UP000737113">
    <property type="component" value="Unassembled WGS sequence"/>
</dbReference>
<feature type="domain" description="Phospholipase D N-terminal" evidence="2">
    <location>
        <begin position="45"/>
        <end position="133"/>
    </location>
</feature>
<dbReference type="InterPro" id="IPR006311">
    <property type="entry name" value="TAT_signal"/>
</dbReference>
<dbReference type="PROSITE" id="PS51257">
    <property type="entry name" value="PROKAR_LIPOPROTEIN"/>
    <property type="match status" value="1"/>
</dbReference>
<dbReference type="Pfam" id="PF16655">
    <property type="entry name" value="PhoD_N"/>
    <property type="match status" value="1"/>
</dbReference>
<dbReference type="AlphaFoldDB" id="A0A972FU96"/>
<evidence type="ECO:0000259" key="2">
    <source>
        <dbReference type="Pfam" id="PF16655"/>
    </source>
</evidence>
<dbReference type="InterPro" id="IPR032093">
    <property type="entry name" value="PhoD_N"/>
</dbReference>
<gene>
    <name evidence="3" type="ORF">HC757_09495</name>
</gene>
<keyword evidence="4" id="KW-1185">Reference proteome</keyword>